<proteinExistence type="predicted"/>
<dbReference type="eggNOG" id="KOG3538">
    <property type="taxonomic scope" value="Eukaryota"/>
</dbReference>
<dbReference type="EMBL" id="AFYH01101819">
    <property type="status" value="NOT_ANNOTATED_CDS"/>
    <property type="molecule type" value="Genomic_DNA"/>
</dbReference>
<feature type="disulfide bond" evidence="17">
    <location>
        <begin position="148"/>
        <end position="166"/>
    </location>
</feature>
<feature type="disulfide bond" evidence="17">
    <location>
        <begin position="228"/>
        <end position="240"/>
    </location>
</feature>
<dbReference type="InterPro" id="IPR013273">
    <property type="entry name" value="ADAMTS/ADAMTS-like"/>
</dbReference>
<feature type="compositionally biased region" description="Low complexity" evidence="19">
    <location>
        <begin position="715"/>
        <end position="724"/>
    </location>
</feature>
<dbReference type="Pfam" id="PF19236">
    <property type="entry name" value="ADAMTS_CR_3"/>
    <property type="match status" value="1"/>
</dbReference>
<feature type="binding site" evidence="16">
    <location>
        <position position="110"/>
    </location>
    <ligand>
        <name>Ca(2+)</name>
        <dbReference type="ChEBI" id="CHEBI:29108"/>
        <label>1</label>
    </ligand>
</feature>
<comment type="subcellular location">
    <subcellularLocation>
        <location evidence="1">Secreted</location>
        <location evidence="1">Extracellular space</location>
        <location evidence="1">Extracellular matrix</location>
    </subcellularLocation>
</comment>
<dbReference type="InterPro" id="IPR010294">
    <property type="entry name" value="ADAMTS_spacer1"/>
</dbReference>
<feature type="domain" description="Peptidase M12B" evidence="20">
    <location>
        <begin position="18"/>
        <end position="115"/>
    </location>
</feature>
<dbReference type="PROSITE" id="PS50092">
    <property type="entry name" value="TSP1"/>
    <property type="match status" value="7"/>
</dbReference>
<dbReference type="PANTHER" id="PTHR13723:SF189">
    <property type="entry name" value="A DISINTEGRIN AND METALLOPROTEINASE WITH THROMBOSPONDIN MOTIFS 12"/>
    <property type="match status" value="1"/>
</dbReference>
<dbReference type="EMBL" id="AFYH01101821">
    <property type="status" value="NOT_ANNOTATED_CDS"/>
    <property type="molecule type" value="Genomic_DNA"/>
</dbReference>
<keyword evidence="3" id="KW-0272">Extracellular matrix</keyword>
<feature type="disulfide bond" evidence="17">
    <location>
        <begin position="10"/>
        <end position="17"/>
    </location>
</feature>
<dbReference type="FunFam" id="2.20.100.10:FF:000005">
    <property type="entry name" value="ADAM metallopeptidase with thrombospondin type 1 motif 9"/>
    <property type="match status" value="2"/>
</dbReference>
<feature type="binding site" evidence="16 18">
    <location>
        <position position="61"/>
    </location>
    <ligand>
        <name>Zn(2+)</name>
        <dbReference type="ChEBI" id="CHEBI:29105"/>
        <note>catalytic</note>
    </ligand>
</feature>
<feature type="disulfide bond" evidence="17">
    <location>
        <begin position="213"/>
        <end position="250"/>
    </location>
</feature>
<dbReference type="EMBL" id="AFYH01101822">
    <property type="status" value="NOT_ANNOTATED_CDS"/>
    <property type="molecule type" value="Genomic_DNA"/>
</dbReference>
<dbReference type="GO" id="GO:0006508">
    <property type="term" value="P:proteolysis"/>
    <property type="evidence" value="ECO:0007669"/>
    <property type="project" value="UniProtKB-KW"/>
</dbReference>
<dbReference type="Gene3D" id="2.60.120.830">
    <property type="match status" value="1"/>
</dbReference>
<dbReference type="GO" id="GO:0030198">
    <property type="term" value="P:extracellular matrix organization"/>
    <property type="evidence" value="ECO:0007669"/>
    <property type="project" value="InterPro"/>
</dbReference>
<accession>H3AVP0</accession>
<dbReference type="SMART" id="SM00209">
    <property type="entry name" value="TSP1"/>
    <property type="match status" value="7"/>
</dbReference>
<evidence type="ECO:0000256" key="13">
    <source>
        <dbReference type="ARBA" id="ARBA00023180"/>
    </source>
</evidence>
<dbReference type="Pfam" id="PF01421">
    <property type="entry name" value="Reprolysin"/>
    <property type="match status" value="1"/>
</dbReference>
<evidence type="ECO:0000256" key="5">
    <source>
        <dbReference type="ARBA" id="ARBA00022723"/>
    </source>
</evidence>
<feature type="disulfide bond" evidence="17">
    <location>
        <begin position="217"/>
        <end position="255"/>
    </location>
</feature>
<keyword evidence="16" id="KW-0106">Calcium</keyword>
<name>H3AVP0_LATCH</name>
<evidence type="ECO:0000259" key="20">
    <source>
        <dbReference type="PROSITE" id="PS50215"/>
    </source>
</evidence>
<dbReference type="EMBL" id="AFYH01101818">
    <property type="status" value="NOT_ANNOTATED_CDS"/>
    <property type="molecule type" value="Genomic_DNA"/>
</dbReference>
<dbReference type="PANTHER" id="PTHR13723">
    <property type="entry name" value="ADAMTS A DISINTEGRIN AND METALLOPROTEASE WITH THROMBOSPONDIN MOTIFS PROTEASE"/>
    <property type="match status" value="1"/>
</dbReference>
<keyword evidence="8" id="KW-0378">Hydrolase</keyword>
<comment type="cofactor">
    <cofactor evidence="16">
        <name>Zn(2+)</name>
        <dbReference type="ChEBI" id="CHEBI:29105"/>
    </cofactor>
    <text evidence="16">Binds 1 zinc ion per subunit.</text>
</comment>
<evidence type="ECO:0000256" key="16">
    <source>
        <dbReference type="PIRSR" id="PIRSR613273-2"/>
    </source>
</evidence>
<dbReference type="Pfam" id="PF19030">
    <property type="entry name" value="TSP1_ADAMTS"/>
    <property type="match status" value="6"/>
</dbReference>
<dbReference type="PROSITE" id="PS50215">
    <property type="entry name" value="ADAM_MEPRO"/>
    <property type="match status" value="1"/>
</dbReference>
<dbReference type="EMBL" id="AFYH01101825">
    <property type="status" value="NOT_ANNOTATED_CDS"/>
    <property type="molecule type" value="Genomic_DNA"/>
</dbReference>
<evidence type="ECO:0000313" key="21">
    <source>
        <dbReference type="Ensembl" id="ENSLACP00000013711.1"/>
    </source>
</evidence>
<feature type="disulfide bond" evidence="17">
    <location>
        <begin position="137"/>
        <end position="160"/>
    </location>
</feature>
<dbReference type="Proteomes" id="UP000008672">
    <property type="component" value="Unassembled WGS sequence"/>
</dbReference>
<dbReference type="GeneTree" id="ENSGT00940000155855"/>
<feature type="binding site" evidence="16">
    <location>
        <position position="113"/>
    </location>
    <ligand>
        <name>Ca(2+)</name>
        <dbReference type="ChEBI" id="CHEBI:29108"/>
        <label>1</label>
    </ligand>
</feature>
<keyword evidence="10" id="KW-0482">Metalloprotease</keyword>
<evidence type="ECO:0000256" key="6">
    <source>
        <dbReference type="ARBA" id="ARBA00022729"/>
    </source>
</evidence>
<evidence type="ECO:0000256" key="12">
    <source>
        <dbReference type="ARBA" id="ARBA00023157"/>
    </source>
</evidence>
<dbReference type="InterPro" id="IPR036383">
    <property type="entry name" value="TSP1_rpt_sf"/>
</dbReference>
<sequence length="1187" mass="133968">SLFFYRKDICAGMNRPCETLGLSHLSGMCQPHRSCNINEDSGLPVAFTIAHELGHSFGIQHDGQGNDCEPVGRHPFIMSRQLQYDPSPLTWSHCSKEYITRFLDRGWGFCLDDPPAKKDFKHPFIAPGVLYDVHHQCQLQYGPNTTFCEEVDNVCQTLWCSVKGSCRSKLDSAADGTRCGEKKWCFSGECVTVGKRPDTVNGGWGDWSSWSHCTRTCGAGVQSAERQCNKPKPQFGGKYCTGERKRYRICNTKSCLQEIPTFREMQCSEFDTVPYKNELYTWIPVYNTANPCELHCRPTDENFAEKMLDAAIDGTPCYEENNSRDICINGICKGVGCDYRIDSNAVEDRCGVCLGNGSACQTVQKMFDNSEGLGYVDVGFIPKGARDITVEEIAEAGNFLALRSEDPEKYYLNGGFIIQWNGDYKVAGTTFKYERFGNLENLTAPGPTKEPLWIQLLFQETNPGVRYEYTVRKDSNTENDIEEPEYHWQYGPWTECSALCGKGIQQQIVHCMQKKRGIVEERFCDPTTRPDDKQKNCKKKDCPARWWAGEWQKCSATCGPSGLKKRTVLCIRTVGIDEQALQGKECQHLLKPKTQMPCNRDILCPSNWTVGNWSQCAVTCGGGLRTRSVLCVKNNKEACDISKRPNSKALCGLKQCPPPRKLLPPLKPIRRIFIKVSPKKPSLNPNRNLLGKISWPRYIQNVKTTTQRPDSFSITTTHPATHTSPSKEKTKKEETVVNNESLNKTGNNHSISDTYFNYNDIFANSNSSEKKTIVSGPTRPSVLNGEDWVDNSNSEQEHTSEENFASTIEYTSKLPITDSPPKSRKATPSYRYDYITESKDSTFEPDDANGSTGNDSKSWNMSHKMNQMSKPNTRQSKGESQNNKTIPISSNTLSMFNEKVLSKQSTNNKVPKEFQTGPTAQSDTVDEPIIEIPLIRGKVGPADMHNNPNINTAVRRLRESLRKLQNPGLYKKITNIQDREFTVSKDFPDNHTYARDRNLQSSANYDNPKTSSNLKMNVYWIVGNWSECSTTCGHGAIWRHVECNTKTETDCQTLKKPDPARRCYLRPCVTWKIGNWSKCSENCGGGIKTRDVQCIDAHEKRPLRPFHCQLMKHKPASNLSCNNEPCTEWHVEPWSKCSKKCGGGIQERDVFCPEHHYCNGKERPKTTAPCNKQPCSQWAVGSWSKCS</sequence>
<dbReference type="HOGENOM" id="CLU_000660_2_1_1"/>
<evidence type="ECO:0000256" key="9">
    <source>
        <dbReference type="ARBA" id="ARBA00022833"/>
    </source>
</evidence>
<dbReference type="InterPro" id="IPR024079">
    <property type="entry name" value="MetalloPept_cat_dom_sf"/>
</dbReference>
<dbReference type="OMA" id="YGLHHPV"/>
<keyword evidence="9 16" id="KW-0862">Zinc</keyword>
<keyword evidence="2" id="KW-0964">Secreted</keyword>
<dbReference type="FunFam" id="3.40.1620.60:FF:000004">
    <property type="entry name" value="A disintegrin and metalloproteinase with thrombospondin motifs 12"/>
    <property type="match status" value="1"/>
</dbReference>
<dbReference type="FunFam" id="2.60.120.830:FF:000001">
    <property type="entry name" value="A disintegrin and metalloproteinase with thrombospondin motifs 1"/>
    <property type="match status" value="1"/>
</dbReference>
<evidence type="ECO:0000256" key="7">
    <source>
        <dbReference type="ARBA" id="ARBA00022737"/>
    </source>
</evidence>
<evidence type="ECO:0000256" key="15">
    <source>
        <dbReference type="PIRSR" id="PIRSR613273-1"/>
    </source>
</evidence>
<keyword evidence="7" id="KW-0677">Repeat</keyword>
<dbReference type="EMBL" id="AFYH01101823">
    <property type="status" value="NOT_ANNOTATED_CDS"/>
    <property type="molecule type" value="Genomic_DNA"/>
</dbReference>
<feature type="compositionally biased region" description="Basic and acidic residues" evidence="19">
    <location>
        <begin position="987"/>
        <end position="998"/>
    </location>
</feature>
<evidence type="ECO:0000256" key="3">
    <source>
        <dbReference type="ARBA" id="ARBA00022530"/>
    </source>
</evidence>
<feature type="region of interest" description="Disordered" evidence="19">
    <location>
        <begin position="706"/>
        <end position="734"/>
    </location>
</feature>
<evidence type="ECO:0000256" key="14">
    <source>
        <dbReference type="ARBA" id="ARBA00062682"/>
    </source>
</evidence>
<reference evidence="21" key="3">
    <citation type="submission" date="2025-09" db="UniProtKB">
        <authorList>
            <consortium name="Ensembl"/>
        </authorList>
    </citation>
    <scope>IDENTIFICATION</scope>
</reference>
<dbReference type="FunFam" id="2.20.100.10:FF:000006">
    <property type="entry name" value="A disintegrin and metalloproteinase with thrombospondin motifs 1"/>
    <property type="match status" value="1"/>
</dbReference>
<feature type="binding site" evidence="16 18">
    <location>
        <position position="51"/>
    </location>
    <ligand>
        <name>Zn(2+)</name>
        <dbReference type="ChEBI" id="CHEBI:29105"/>
        <note>catalytic</note>
    </ligand>
</feature>
<dbReference type="Gene3D" id="2.20.100.10">
    <property type="entry name" value="Thrombospondin type-1 (TSP1) repeat"/>
    <property type="match status" value="7"/>
</dbReference>
<dbReference type="Pfam" id="PF17771">
    <property type="entry name" value="ADAMTS_CR_2"/>
    <property type="match status" value="1"/>
</dbReference>
<dbReference type="InterPro" id="IPR045371">
    <property type="entry name" value="ADAMTS_CR_3"/>
</dbReference>
<protein>
    <recommendedName>
        <fullName evidence="20">Peptidase M12B domain-containing protein</fullName>
    </recommendedName>
</protein>
<keyword evidence="5 16" id="KW-0479">Metal-binding</keyword>
<dbReference type="InterPro" id="IPR001590">
    <property type="entry name" value="Peptidase_M12B"/>
</dbReference>
<feature type="region of interest" description="Disordered" evidence="19">
    <location>
        <begin position="768"/>
        <end position="888"/>
    </location>
</feature>
<keyword evidence="13" id="KW-0325">Glycoprotein</keyword>
<dbReference type="Pfam" id="PF00090">
    <property type="entry name" value="TSP_1"/>
    <property type="match status" value="1"/>
</dbReference>
<organism evidence="21 22">
    <name type="scientific">Latimeria chalumnae</name>
    <name type="common">Coelacanth</name>
    <dbReference type="NCBI Taxonomy" id="7897"/>
    <lineage>
        <taxon>Eukaryota</taxon>
        <taxon>Metazoa</taxon>
        <taxon>Chordata</taxon>
        <taxon>Craniata</taxon>
        <taxon>Vertebrata</taxon>
        <taxon>Euteleostomi</taxon>
        <taxon>Coelacanthiformes</taxon>
        <taxon>Coelacanthidae</taxon>
        <taxon>Latimeria</taxon>
    </lineage>
</organism>
<feature type="disulfide bond" evidence="17">
    <location>
        <begin position="29"/>
        <end position="110"/>
    </location>
</feature>
<feature type="compositionally biased region" description="Polar residues" evidence="19">
    <location>
        <begin position="849"/>
        <end position="888"/>
    </location>
</feature>
<comment type="caution">
    <text evidence="18">Lacks conserved residue(s) required for the propagation of feature annotation.</text>
</comment>
<evidence type="ECO:0000256" key="18">
    <source>
        <dbReference type="PROSITE-ProRule" id="PRU00276"/>
    </source>
</evidence>
<dbReference type="GO" id="GO:0004222">
    <property type="term" value="F:metalloendopeptidase activity"/>
    <property type="evidence" value="ECO:0007669"/>
    <property type="project" value="InterPro"/>
</dbReference>
<feature type="active site" evidence="15 18">
    <location>
        <position position="52"/>
    </location>
</feature>
<dbReference type="Gene3D" id="3.40.1620.60">
    <property type="match status" value="1"/>
</dbReference>
<reference evidence="22" key="1">
    <citation type="submission" date="2011-08" db="EMBL/GenBank/DDBJ databases">
        <title>The draft genome of Latimeria chalumnae.</title>
        <authorList>
            <person name="Di Palma F."/>
            <person name="Alfoldi J."/>
            <person name="Johnson J."/>
            <person name="Berlin A."/>
            <person name="Gnerre S."/>
            <person name="Jaffe D."/>
            <person name="MacCallum I."/>
            <person name="Young S."/>
            <person name="Walker B.J."/>
            <person name="Lander E."/>
            <person name="Lindblad-Toh K."/>
        </authorList>
    </citation>
    <scope>NUCLEOTIDE SEQUENCE [LARGE SCALE GENOMIC DNA]</scope>
    <source>
        <strain evidence="22">Wild caught</strain>
    </source>
</reference>
<evidence type="ECO:0000256" key="11">
    <source>
        <dbReference type="ARBA" id="ARBA00023145"/>
    </source>
</evidence>
<keyword evidence="6" id="KW-0732">Signal</keyword>
<feature type="binding site" evidence="16">
    <location>
        <position position="113"/>
    </location>
    <ligand>
        <name>Ca(2+)</name>
        <dbReference type="ChEBI" id="CHEBI:29108"/>
        <label>2</label>
    </ligand>
</feature>
<dbReference type="Pfam" id="PF05986">
    <property type="entry name" value="ADAMTS_spacer1"/>
    <property type="match status" value="1"/>
</dbReference>
<evidence type="ECO:0000256" key="2">
    <source>
        <dbReference type="ARBA" id="ARBA00022525"/>
    </source>
</evidence>
<evidence type="ECO:0000256" key="4">
    <source>
        <dbReference type="ARBA" id="ARBA00022670"/>
    </source>
</evidence>
<dbReference type="Ensembl" id="ENSLACT00000013808.1">
    <property type="protein sequence ID" value="ENSLACP00000013711.1"/>
    <property type="gene ID" value="ENSLACG00000012066.1"/>
</dbReference>
<feature type="region of interest" description="Disordered" evidence="19">
    <location>
        <begin position="987"/>
        <end position="1006"/>
    </location>
</feature>
<dbReference type="InterPro" id="IPR050439">
    <property type="entry name" value="ADAMTS_ADAMTS-like"/>
</dbReference>
<dbReference type="SUPFAM" id="SSF55486">
    <property type="entry name" value="Metalloproteases ('zincins'), catalytic domain"/>
    <property type="match status" value="1"/>
</dbReference>
<dbReference type="InParanoid" id="H3AVP0"/>
<dbReference type="PRINTS" id="PR01857">
    <property type="entry name" value="ADAMTSFAMILY"/>
</dbReference>
<feature type="binding site" evidence="16 18">
    <location>
        <position position="55"/>
    </location>
    <ligand>
        <name>Zn(2+)</name>
        <dbReference type="ChEBI" id="CHEBI:29105"/>
        <note>catalytic</note>
    </ligand>
</feature>
<dbReference type="EMBL" id="AFYH01101817">
    <property type="status" value="NOT_ANNOTATED_CDS"/>
    <property type="molecule type" value="Genomic_DNA"/>
</dbReference>
<keyword evidence="12 17" id="KW-1015">Disulfide bond</keyword>
<keyword evidence="11" id="KW-0865">Zymogen</keyword>
<keyword evidence="4" id="KW-0645">Protease</keyword>
<evidence type="ECO:0000313" key="22">
    <source>
        <dbReference type="Proteomes" id="UP000008672"/>
    </source>
</evidence>
<keyword evidence="22" id="KW-1185">Reference proteome</keyword>
<dbReference type="GO" id="GO:0046872">
    <property type="term" value="F:metal ion binding"/>
    <property type="evidence" value="ECO:0007669"/>
    <property type="project" value="UniProtKB-KW"/>
</dbReference>
<dbReference type="AlphaFoldDB" id="H3AVP0"/>
<dbReference type="EMBL" id="AFYH01101824">
    <property type="status" value="NOT_ANNOTATED_CDS"/>
    <property type="molecule type" value="Genomic_DNA"/>
</dbReference>
<dbReference type="EMBL" id="AFYH01101820">
    <property type="status" value="NOT_ANNOTATED_CDS"/>
    <property type="molecule type" value="Genomic_DNA"/>
</dbReference>
<comment type="subunit">
    <text evidence="14">Interacts with COMP.</text>
</comment>
<evidence type="ECO:0000256" key="1">
    <source>
        <dbReference type="ARBA" id="ARBA00004498"/>
    </source>
</evidence>
<feature type="disulfide bond" evidence="17">
    <location>
        <begin position="155"/>
        <end position="185"/>
    </location>
</feature>
<dbReference type="Gene3D" id="3.40.390.10">
    <property type="entry name" value="Collagenase (Catalytic Domain)"/>
    <property type="match status" value="1"/>
</dbReference>
<evidence type="ECO:0000256" key="17">
    <source>
        <dbReference type="PIRSR" id="PIRSR613273-3"/>
    </source>
</evidence>
<evidence type="ECO:0000256" key="10">
    <source>
        <dbReference type="ARBA" id="ARBA00023049"/>
    </source>
</evidence>
<dbReference type="GO" id="GO:0031012">
    <property type="term" value="C:extracellular matrix"/>
    <property type="evidence" value="ECO:0007669"/>
    <property type="project" value="TreeGrafter"/>
</dbReference>
<dbReference type="InterPro" id="IPR000884">
    <property type="entry name" value="TSP1_rpt"/>
</dbReference>
<dbReference type="InterPro" id="IPR041645">
    <property type="entry name" value="ADAMTS_CR_2"/>
</dbReference>
<feature type="compositionally biased region" description="Basic and acidic residues" evidence="19">
    <location>
        <begin position="725"/>
        <end position="734"/>
    </location>
</feature>
<dbReference type="EMBL" id="AFYH01101826">
    <property type="status" value="NOT_ANNOTATED_CDS"/>
    <property type="molecule type" value="Genomic_DNA"/>
</dbReference>
<reference evidence="21" key="2">
    <citation type="submission" date="2025-08" db="UniProtKB">
        <authorList>
            <consortium name="Ensembl"/>
        </authorList>
    </citation>
    <scope>IDENTIFICATION</scope>
</reference>
<feature type="disulfide bond" evidence="17">
    <location>
        <begin position="68"/>
        <end position="94"/>
    </location>
</feature>
<dbReference type="STRING" id="7897.ENSLACP00000013711"/>
<dbReference type="SUPFAM" id="SSF82895">
    <property type="entry name" value="TSP-1 type 1 repeat"/>
    <property type="match status" value="7"/>
</dbReference>
<evidence type="ECO:0000256" key="8">
    <source>
        <dbReference type="ARBA" id="ARBA00022801"/>
    </source>
</evidence>
<evidence type="ECO:0000256" key="19">
    <source>
        <dbReference type="SAM" id="MobiDB-lite"/>
    </source>
</evidence>
<feature type="disulfide bond" evidence="17">
    <location>
        <begin position="179"/>
        <end position="190"/>
    </location>
</feature>